<dbReference type="RefSeq" id="WP_013628194.1">
    <property type="nucleotide sequence ID" value="NC_015174.1"/>
</dbReference>
<feature type="signal peptide" evidence="2">
    <location>
        <begin position="1"/>
        <end position="27"/>
    </location>
</feature>
<dbReference type="InterPro" id="IPR008930">
    <property type="entry name" value="Terpenoid_cyclase/PrenylTrfase"/>
</dbReference>
<dbReference type="SUPFAM" id="SSF48239">
    <property type="entry name" value="Terpenoid cyclases/Protein prenyltransferases"/>
    <property type="match status" value="1"/>
</dbReference>
<reference evidence="4" key="1">
    <citation type="submission" date="2011-02" db="EMBL/GenBank/DDBJ databases">
        <title>The complete genome of Planctomyces brasiliensis DSM 5305.</title>
        <authorList>
            <person name="Lucas S."/>
            <person name="Copeland A."/>
            <person name="Lapidus A."/>
            <person name="Bruce D."/>
            <person name="Goodwin L."/>
            <person name="Pitluck S."/>
            <person name="Kyrpides N."/>
            <person name="Mavromatis K."/>
            <person name="Pagani I."/>
            <person name="Ivanova N."/>
            <person name="Ovchinnikova G."/>
            <person name="Lu M."/>
            <person name="Detter J.C."/>
            <person name="Han C."/>
            <person name="Land M."/>
            <person name="Hauser L."/>
            <person name="Markowitz V."/>
            <person name="Cheng J.-F."/>
            <person name="Hugenholtz P."/>
            <person name="Woyke T."/>
            <person name="Wu D."/>
            <person name="Tindall B."/>
            <person name="Pomrenke H.G."/>
            <person name="Brambilla E."/>
            <person name="Klenk H.-P."/>
            <person name="Eisen J.A."/>
        </authorList>
    </citation>
    <scope>NUCLEOTIDE SEQUENCE [LARGE SCALE GENOMIC DNA]</scope>
    <source>
        <strain evidence="4">ATCC 49424 / DSM 5305 / JCM 21570 / IAM 15109 / NBRC 103401 / IFAM 1448</strain>
    </source>
</reference>
<feature type="region of interest" description="Disordered" evidence="1">
    <location>
        <begin position="29"/>
        <end position="56"/>
    </location>
</feature>
<keyword evidence="2" id="KW-0732">Signal</keyword>
<dbReference type="EMBL" id="CP002546">
    <property type="protein sequence ID" value="ADY59467.1"/>
    <property type="molecule type" value="Genomic_DNA"/>
</dbReference>
<sequence length="431" mass="48630">MAKPFATRVACLLFGLFCLPAFTFGQGADTATETPAEPTAGEEKADQEAAPREFGNEVETDRIVDSLQEPLSSDVVNKSLKRGVDYLLESQHEGGYWGAPTRTKALNIYAPVPGAHHAFRMGTSALALCALIELEEEHPEVTPAIDRAEKWMLEALPKLRRADQTAIYNVWGHAYSLQALARMHDRHQGDEEILATIGELIEQQFDMLTRYESVDGGWGYYDMRYGTDKPSSDSISFVNATVLVAFNEVRERGYKPPQKVVDRAIAATERQQKKDFSYLYGEYLKYSPVHPVNRPGGSLGRSQACNVALRMWGQKEITNAVLAEWLERLVVRNGWLDLGRKKPVPHESWFAVAGYFYFYGHFYGALCLEQLPIEEQARFSGPLARLMLDRQEKDGSWWDYPLYSYHQPYGTAFALMTLKRCRDSESATAAE</sequence>
<evidence type="ECO:0000313" key="3">
    <source>
        <dbReference type="EMBL" id="ADY59467.1"/>
    </source>
</evidence>
<dbReference type="Proteomes" id="UP000006860">
    <property type="component" value="Chromosome"/>
</dbReference>
<feature type="compositionally biased region" description="Low complexity" evidence="1">
    <location>
        <begin position="29"/>
        <end position="39"/>
    </location>
</feature>
<dbReference type="AlphaFoldDB" id="F0SGY2"/>
<gene>
    <name evidence="3" type="ordered locus">Plabr_1857</name>
</gene>
<dbReference type="eggNOG" id="COG1657">
    <property type="taxonomic scope" value="Bacteria"/>
</dbReference>
<evidence type="ECO:0000256" key="1">
    <source>
        <dbReference type="SAM" id="MobiDB-lite"/>
    </source>
</evidence>
<dbReference type="HOGENOM" id="CLU_635974_0_0_0"/>
<dbReference type="OrthoDB" id="244237at2"/>
<dbReference type="CDD" id="cd00688">
    <property type="entry name" value="ISOPREN_C2_like"/>
    <property type="match status" value="1"/>
</dbReference>
<accession>F0SGY2</accession>
<evidence type="ECO:0000256" key="2">
    <source>
        <dbReference type="SAM" id="SignalP"/>
    </source>
</evidence>
<dbReference type="Gene3D" id="1.50.10.20">
    <property type="match status" value="2"/>
</dbReference>
<dbReference type="KEGG" id="pbs:Plabr_1857"/>
<name>F0SGY2_RUBBR</name>
<feature type="compositionally biased region" description="Basic and acidic residues" evidence="1">
    <location>
        <begin position="41"/>
        <end position="56"/>
    </location>
</feature>
<protein>
    <submittedName>
        <fullName evidence="3">Signal peptide-domain containing protein</fullName>
    </submittedName>
</protein>
<evidence type="ECO:0000313" key="4">
    <source>
        <dbReference type="Proteomes" id="UP000006860"/>
    </source>
</evidence>
<feature type="chain" id="PRO_5003260475" evidence="2">
    <location>
        <begin position="28"/>
        <end position="431"/>
    </location>
</feature>
<keyword evidence="4" id="KW-1185">Reference proteome</keyword>
<organism evidence="3 4">
    <name type="scientific">Rubinisphaera brasiliensis (strain ATCC 49424 / DSM 5305 / JCM 21570 / IAM 15109 / NBRC 103401 / IFAM 1448)</name>
    <name type="common">Planctomyces brasiliensis</name>
    <dbReference type="NCBI Taxonomy" id="756272"/>
    <lineage>
        <taxon>Bacteria</taxon>
        <taxon>Pseudomonadati</taxon>
        <taxon>Planctomycetota</taxon>
        <taxon>Planctomycetia</taxon>
        <taxon>Planctomycetales</taxon>
        <taxon>Planctomycetaceae</taxon>
        <taxon>Rubinisphaera</taxon>
    </lineage>
</organism>
<proteinExistence type="predicted"/>